<dbReference type="Gene3D" id="3.80.10.10">
    <property type="entry name" value="Ribonuclease Inhibitor"/>
    <property type="match status" value="1"/>
</dbReference>
<reference evidence="6" key="1">
    <citation type="journal article" date="2016" name="G3 (Bethesda)">
        <title>First Draft Assembly and Annotation of the Genome of a California Endemic Oak Quercus lobata Nee (Fagaceae).</title>
        <authorList>
            <person name="Sork V.L."/>
            <person name="Fitz-Gibbon S.T."/>
            <person name="Puiu D."/>
            <person name="Crepeau M."/>
            <person name="Gugger P.F."/>
            <person name="Sherman R."/>
            <person name="Stevens K."/>
            <person name="Langley C.H."/>
            <person name="Pellegrini M."/>
            <person name="Salzberg S.L."/>
        </authorList>
    </citation>
    <scope>NUCLEOTIDE SEQUENCE [LARGE SCALE GENOMIC DNA]</scope>
    <source>
        <strain evidence="6">cv. SW786</strain>
    </source>
</reference>
<dbReference type="KEGG" id="qlo:115974240"/>
<dbReference type="PANTHER" id="PTHR36766">
    <property type="entry name" value="PLANT BROAD-SPECTRUM MILDEW RESISTANCE PROTEIN RPW8"/>
    <property type="match status" value="1"/>
</dbReference>
<dbReference type="Gene3D" id="3.40.50.300">
    <property type="entry name" value="P-loop containing nucleotide triphosphate hydrolases"/>
    <property type="match status" value="1"/>
</dbReference>
<dbReference type="PROSITE" id="PS51153">
    <property type="entry name" value="RPW8"/>
    <property type="match status" value="1"/>
</dbReference>
<dbReference type="Pfam" id="PF00931">
    <property type="entry name" value="NB-ARC"/>
    <property type="match status" value="1"/>
</dbReference>
<dbReference type="AlphaFoldDB" id="A0A7N2KRZ2"/>
<dbReference type="InterPro" id="IPR008808">
    <property type="entry name" value="Powdery_mildew-R_dom"/>
</dbReference>
<dbReference type="Pfam" id="PF23598">
    <property type="entry name" value="LRR_14"/>
    <property type="match status" value="1"/>
</dbReference>
<keyword evidence="3" id="KW-0611">Plant defense</keyword>
<dbReference type="Proteomes" id="UP000594261">
    <property type="component" value="Chromosome 2"/>
</dbReference>
<dbReference type="SUPFAM" id="SSF52540">
    <property type="entry name" value="P-loop containing nucleoside triphosphate hydrolases"/>
    <property type="match status" value="1"/>
</dbReference>
<sequence length="828" mass="94100">MGGVVDLFAGEITTELLKMLFSIARKSCLCKSSAEQLSSTLEQLRPMVYEIKMAGVELTPSRQTQLNSLYKTLEEGIDVTHKILASPRWNVYRNLQLSRKMDQIDKKVSSFLKIMVPMHVLADVHHLRADTAERFDKLEGSARRLEQRLGAMRMGGGGAGGWVIEEAMKRVEEEEERWGAESGFVSFGVGLELGKRRVKEMVLAERDEFRVVSICGIGGSGKTTLAREFCKDDLVRSYFCDRILFLTVSQSPNVDQLRAKIWGYIMGNENLDWNYMIPQYNLQYEGRIGTRPLVVLDDVWSLAVLEKLIFPGCKILVVSRFKFPSVTKATYEVELLTENEALSLFCHSAFGEKSMPLGSDENLVKQVVSECKGLPLALKVIGASLRDQSEMFWLGAKSRLSRGEPVSEPHENKLLERMAVSVKFLSKKVRECFLDLGAFPEDRKIPLEILINMWVELHDIDGEDAFAILVELSEKNLLTLVKEERTGDMYSSCFEIFVTQHDVLRDLALHLSNQGLINERPRLLMPRREKELPKEWGRNSDQPFNAQIVSIHTGEMNEMDWFRLDFPKAEVLILNFSSTEYFLPHFIDNMPRLRALIVINHGSSSAVLKNHSIFTNLPNLRSLWLEKVTIPPISKASILKKLSKISLVLCKVKNILGQSVELPQLFPCLSELTIDHCDDLFELPSTICGMYSLKSLSITNCHSLYQLPADLGKLKSLQTLRLYACPTLKMLSPGICELVRLKYLDIAQCVNLACLPESLGKLESLEKIDMSECSQIRNLPRSASSLQSLRRVVCDEEVSWLWRDMEKAMPDLHIKVTEKCFDMDWINE</sequence>
<proteinExistence type="inferred from homology"/>
<dbReference type="InterPro" id="IPR002182">
    <property type="entry name" value="NB-ARC"/>
</dbReference>
<dbReference type="GeneID" id="115974240"/>
<dbReference type="GO" id="GO:0006952">
    <property type="term" value="P:defense response"/>
    <property type="evidence" value="ECO:0007669"/>
    <property type="project" value="UniProtKB-KW"/>
</dbReference>
<protein>
    <recommendedName>
        <fullName evidence="4">RPW8 domain-containing protein</fullName>
    </recommendedName>
</protein>
<dbReference type="PRINTS" id="PR00364">
    <property type="entry name" value="DISEASERSIST"/>
</dbReference>
<dbReference type="InParanoid" id="A0A7N2KRZ2"/>
<dbReference type="EnsemblPlants" id="QL02p006227:mrna">
    <property type="protein sequence ID" value="QL02p006227:mrna"/>
    <property type="gene ID" value="QL02p006227"/>
</dbReference>
<evidence type="ECO:0000259" key="4">
    <source>
        <dbReference type="PROSITE" id="PS51153"/>
    </source>
</evidence>
<dbReference type="FunCoup" id="A0A7N2KRZ2">
    <property type="interactions" value="2117"/>
</dbReference>
<dbReference type="InterPro" id="IPR027417">
    <property type="entry name" value="P-loop_NTPase"/>
</dbReference>
<accession>A0A7N2KRZ2</accession>
<dbReference type="RefSeq" id="XP_030950362.1">
    <property type="nucleotide sequence ID" value="XM_031094502.1"/>
</dbReference>
<dbReference type="GO" id="GO:0043531">
    <property type="term" value="F:ADP binding"/>
    <property type="evidence" value="ECO:0007669"/>
    <property type="project" value="InterPro"/>
</dbReference>
<evidence type="ECO:0000313" key="5">
    <source>
        <dbReference type="EnsemblPlants" id="QL02p006227:mrna"/>
    </source>
</evidence>
<dbReference type="Gene3D" id="1.10.10.10">
    <property type="entry name" value="Winged helix-like DNA-binding domain superfamily/Winged helix DNA-binding domain"/>
    <property type="match status" value="1"/>
</dbReference>
<dbReference type="InterPro" id="IPR036388">
    <property type="entry name" value="WH-like_DNA-bd_sf"/>
</dbReference>
<keyword evidence="6" id="KW-1185">Reference proteome</keyword>
<dbReference type="SUPFAM" id="SSF52047">
    <property type="entry name" value="RNI-like"/>
    <property type="match status" value="1"/>
</dbReference>
<evidence type="ECO:0000256" key="3">
    <source>
        <dbReference type="ARBA" id="ARBA00022821"/>
    </source>
</evidence>
<dbReference type="Gene3D" id="1.10.8.430">
    <property type="entry name" value="Helical domain of apoptotic protease-activating factors"/>
    <property type="match status" value="1"/>
</dbReference>
<feature type="domain" description="RPW8" evidence="4">
    <location>
        <begin position="2"/>
        <end position="150"/>
    </location>
</feature>
<evidence type="ECO:0000256" key="1">
    <source>
        <dbReference type="ARBA" id="ARBA00008894"/>
    </source>
</evidence>
<dbReference type="InterPro" id="IPR032675">
    <property type="entry name" value="LRR_dom_sf"/>
</dbReference>
<name>A0A7N2KRZ2_QUELO</name>
<comment type="similarity">
    <text evidence="1">Belongs to the disease resistance NB-LRR family.</text>
</comment>
<gene>
    <name evidence="5" type="primary">LOC115974240</name>
</gene>
<dbReference type="OrthoDB" id="1357022at2759"/>
<dbReference type="PANTHER" id="PTHR36766:SF30">
    <property type="entry name" value="TIR-NBS TYPE DISEASE RESISTANCE PROTEIN-RELATED"/>
    <property type="match status" value="1"/>
</dbReference>
<reference evidence="5" key="2">
    <citation type="submission" date="2021-01" db="UniProtKB">
        <authorList>
            <consortium name="EnsemblPlants"/>
        </authorList>
    </citation>
    <scope>IDENTIFICATION</scope>
</reference>
<dbReference type="Gramene" id="QL02p006227:mrna">
    <property type="protein sequence ID" value="QL02p006227:mrna"/>
    <property type="gene ID" value="QL02p006227"/>
</dbReference>
<dbReference type="OMA" id="MAASIEC"/>
<keyword evidence="2" id="KW-0677">Repeat</keyword>
<evidence type="ECO:0000256" key="2">
    <source>
        <dbReference type="ARBA" id="ARBA00022737"/>
    </source>
</evidence>
<dbReference type="InterPro" id="IPR055414">
    <property type="entry name" value="LRR_R13L4/SHOC2-like"/>
</dbReference>
<dbReference type="Pfam" id="PF05659">
    <property type="entry name" value="RPW8"/>
    <property type="match status" value="1"/>
</dbReference>
<dbReference type="InterPro" id="IPR042197">
    <property type="entry name" value="Apaf_helical"/>
</dbReference>
<organism evidence="5 6">
    <name type="scientific">Quercus lobata</name>
    <name type="common">Valley oak</name>
    <dbReference type="NCBI Taxonomy" id="97700"/>
    <lineage>
        <taxon>Eukaryota</taxon>
        <taxon>Viridiplantae</taxon>
        <taxon>Streptophyta</taxon>
        <taxon>Embryophyta</taxon>
        <taxon>Tracheophyta</taxon>
        <taxon>Spermatophyta</taxon>
        <taxon>Magnoliopsida</taxon>
        <taxon>eudicotyledons</taxon>
        <taxon>Gunneridae</taxon>
        <taxon>Pentapetalae</taxon>
        <taxon>rosids</taxon>
        <taxon>fabids</taxon>
        <taxon>Fagales</taxon>
        <taxon>Fagaceae</taxon>
        <taxon>Quercus</taxon>
    </lineage>
</organism>
<evidence type="ECO:0000313" key="6">
    <source>
        <dbReference type="Proteomes" id="UP000594261"/>
    </source>
</evidence>